<reference evidence="5 6" key="1">
    <citation type="journal article" date="2007" name="Science">
        <title>Sea anemone genome reveals ancestral eumetazoan gene repertoire and genomic organization.</title>
        <authorList>
            <person name="Putnam N.H."/>
            <person name="Srivastava M."/>
            <person name="Hellsten U."/>
            <person name="Dirks B."/>
            <person name="Chapman J."/>
            <person name="Salamov A."/>
            <person name="Terry A."/>
            <person name="Shapiro H."/>
            <person name="Lindquist E."/>
            <person name="Kapitonov V.V."/>
            <person name="Jurka J."/>
            <person name="Genikhovich G."/>
            <person name="Grigoriev I.V."/>
            <person name="Lucas S.M."/>
            <person name="Steele R.E."/>
            <person name="Finnerty J.R."/>
            <person name="Technau U."/>
            <person name="Martindale M.Q."/>
            <person name="Rokhsar D.S."/>
        </authorList>
    </citation>
    <scope>NUCLEOTIDE SEQUENCE [LARGE SCALE GENOMIC DNA]</scope>
    <source>
        <strain evidence="6">CH2 X CH6</strain>
    </source>
</reference>
<dbReference type="STRING" id="45351.A7T5A5"/>
<sequence length="161" mass="18146">MALVKRDDNLAVAVPESAKNVSKKNVKVLDEDTYVQSVDKIIQRDFFPELSKLRAQHEYLDAVEQNDTERLREISSRYQSNQTPHLGVDASPLMTWGSIDGTPFRLDGSDTPKPSTPGPGFRMPEPKPREKLGHALAERVSRQHRDKKRDARARAAAMIGR</sequence>
<dbReference type="eggNOG" id="KOG2627">
    <property type="taxonomic scope" value="Eukaryota"/>
</dbReference>
<dbReference type="EMBL" id="DS471101">
    <property type="protein sequence ID" value="EDO28858.1"/>
    <property type="molecule type" value="Genomic_DNA"/>
</dbReference>
<name>A7T5A5_NEMVE</name>
<proteinExistence type="inferred from homology"/>
<feature type="region of interest" description="Disordered" evidence="4">
    <location>
        <begin position="99"/>
        <end position="161"/>
    </location>
</feature>
<evidence type="ECO:0000256" key="4">
    <source>
        <dbReference type="SAM" id="MobiDB-lite"/>
    </source>
</evidence>
<organism evidence="5 6">
    <name type="scientific">Nematostella vectensis</name>
    <name type="common">Starlet sea anemone</name>
    <dbReference type="NCBI Taxonomy" id="45351"/>
    <lineage>
        <taxon>Eukaryota</taxon>
        <taxon>Metazoa</taxon>
        <taxon>Cnidaria</taxon>
        <taxon>Anthozoa</taxon>
        <taxon>Hexacorallia</taxon>
        <taxon>Actiniaria</taxon>
        <taxon>Edwardsiidae</taxon>
        <taxon>Nematostella</taxon>
    </lineage>
</organism>
<dbReference type="PANTHER" id="PTHR12940:SF0">
    <property type="entry name" value="SPLICING FACTOR ESS-2 HOMOLOG"/>
    <property type="match status" value="1"/>
</dbReference>
<keyword evidence="3" id="KW-0539">Nucleus</keyword>
<dbReference type="InterPro" id="IPR019148">
    <property type="entry name" value="Nuclear_protein_DGCR14_ESS-2"/>
</dbReference>
<protein>
    <submittedName>
        <fullName evidence="5">Uncharacterized protein</fullName>
    </submittedName>
</protein>
<dbReference type="PANTHER" id="PTHR12940">
    <property type="entry name" value="ES-2 PROTEIN - RELATED"/>
    <property type="match status" value="1"/>
</dbReference>
<comment type="similarity">
    <text evidence="2">Belongs to the ESS2 family.</text>
</comment>
<dbReference type="AlphaFoldDB" id="A7T5A5"/>
<evidence type="ECO:0000313" key="6">
    <source>
        <dbReference type="Proteomes" id="UP000001593"/>
    </source>
</evidence>
<feature type="compositionally biased region" description="Basic and acidic residues" evidence="4">
    <location>
        <begin position="124"/>
        <end position="153"/>
    </location>
</feature>
<evidence type="ECO:0000256" key="2">
    <source>
        <dbReference type="ARBA" id="ARBA00009072"/>
    </source>
</evidence>
<comment type="subcellular location">
    <subcellularLocation>
        <location evidence="1">Nucleus</location>
    </subcellularLocation>
</comment>
<keyword evidence="6" id="KW-1185">Reference proteome</keyword>
<evidence type="ECO:0000313" key="5">
    <source>
        <dbReference type="EMBL" id="EDO28858.1"/>
    </source>
</evidence>
<dbReference type="InParanoid" id="A7T5A5"/>
<evidence type="ECO:0000256" key="3">
    <source>
        <dbReference type="ARBA" id="ARBA00023242"/>
    </source>
</evidence>
<dbReference type="HOGENOM" id="CLU_1645726_0_0_1"/>
<dbReference type="GO" id="GO:0005634">
    <property type="term" value="C:nucleus"/>
    <property type="evidence" value="ECO:0007669"/>
    <property type="project" value="UniProtKB-SubCell"/>
</dbReference>
<dbReference type="Proteomes" id="UP000001593">
    <property type="component" value="Unassembled WGS sequence"/>
</dbReference>
<evidence type="ECO:0000256" key="1">
    <source>
        <dbReference type="ARBA" id="ARBA00004123"/>
    </source>
</evidence>
<accession>A7T5A5</accession>
<gene>
    <name evidence="5" type="ORF">NEMVEDRAFT_v1g222516</name>
</gene>
<dbReference type="PhylomeDB" id="A7T5A5"/>
<dbReference type="Pfam" id="PF09751">
    <property type="entry name" value="Es2"/>
    <property type="match status" value="2"/>
</dbReference>